<evidence type="ECO:0000256" key="1">
    <source>
        <dbReference type="SAM" id="Phobius"/>
    </source>
</evidence>
<proteinExistence type="predicted"/>
<dbReference type="Proteomes" id="UP000001188">
    <property type="component" value="Chromosome"/>
</dbReference>
<dbReference type="GO" id="GO:0043709">
    <property type="term" value="P:cell adhesion involved in single-species biofilm formation"/>
    <property type="evidence" value="ECO:0007669"/>
    <property type="project" value="InterPro"/>
</dbReference>
<keyword evidence="1" id="KW-1133">Transmembrane helix</keyword>
<dbReference type="Pfam" id="PF13994">
    <property type="entry name" value="PgaD"/>
    <property type="match status" value="1"/>
</dbReference>
<evidence type="ECO:0000313" key="3">
    <source>
        <dbReference type="Proteomes" id="UP000001188"/>
    </source>
</evidence>
<dbReference type="AlphaFoldDB" id="A0A1X7QFS0"/>
<reference evidence="2 3" key="1">
    <citation type="journal article" date="2008" name="J. Biotechnol.">
        <title>The genome of Xanthomonas campestris pv. campestris B100 and its use for the reconstruction of metabolic pathways involved in xanthan biosynthesis.</title>
        <authorList>
            <person name="Vorholter F.J."/>
            <person name="Schneiker S."/>
            <person name="Goesmann A."/>
            <person name="Krause L."/>
            <person name="Bekel T."/>
            <person name="Kaiser O."/>
            <person name="Linke B."/>
            <person name="Patschkowski T."/>
            <person name="Ruckert C."/>
            <person name="Schmid J."/>
            <person name="Sidhu V.K."/>
            <person name="Sieber V."/>
            <person name="Tauch A."/>
            <person name="Watt S.A."/>
            <person name="Weisshaar B."/>
            <person name="Becker A."/>
            <person name="Niehaus K."/>
            <person name="Puhler A."/>
        </authorList>
    </citation>
    <scope>NUCLEOTIDE SEQUENCE [LARGE SCALE GENOMIC DNA]</scope>
    <source>
        <strain evidence="2 3">B100</strain>
    </source>
</reference>
<name>A0A1X7QFS0_XANCB</name>
<dbReference type="EMBL" id="AM920689">
    <property type="protein sequence ID" value="SMH63137.1"/>
    <property type="molecule type" value="Genomic_DNA"/>
</dbReference>
<keyword evidence="1" id="KW-0472">Membrane</keyword>
<dbReference type="NCBIfam" id="TIGR03940">
    <property type="entry name" value="PGA_PgaD"/>
    <property type="match status" value="1"/>
</dbReference>
<accession>A0A1X7QFS0</accession>
<evidence type="ECO:0000313" key="2">
    <source>
        <dbReference type="EMBL" id="SMH63137.1"/>
    </source>
</evidence>
<protein>
    <submittedName>
        <fullName evidence="2">Membrane protein</fullName>
    </submittedName>
</protein>
<gene>
    <name evidence="2" type="ORF">XCCB100_2085</name>
</gene>
<keyword evidence="1" id="KW-0812">Transmembrane</keyword>
<feature type="transmembrane region" description="Helical" evidence="1">
    <location>
        <begin position="77"/>
        <end position="97"/>
    </location>
</feature>
<organism evidence="2 3">
    <name type="scientific">Xanthomonas campestris pv. campestris (strain B100)</name>
    <dbReference type="NCBI Taxonomy" id="509169"/>
    <lineage>
        <taxon>Bacteria</taxon>
        <taxon>Pseudomonadati</taxon>
        <taxon>Pseudomonadota</taxon>
        <taxon>Gammaproteobacteria</taxon>
        <taxon>Lysobacterales</taxon>
        <taxon>Lysobacteraceae</taxon>
        <taxon>Xanthomonas</taxon>
    </lineage>
</organism>
<dbReference type="InterPro" id="IPR023829">
    <property type="entry name" value="PGA_PgaD"/>
</dbReference>
<feature type="transmembrane region" description="Helical" evidence="1">
    <location>
        <begin position="30"/>
        <end position="57"/>
    </location>
</feature>
<sequence length="160" mass="18341">MRAMEQPRPRNPMTPPIINLPQRLGRSRRLAYGAATAGAWMIYFYLWAPLATLIAWFFGLRSAYTELYLKHNALDPFALGALPVIALMSAITTIGWAEYNRLRFAKADQRKRRRTVLEPEVDQRLGVPEQLGSLLRHNRISSVAMDKFARPVGVRVVRHR</sequence>